<dbReference type="GO" id="GO:0004252">
    <property type="term" value="F:serine-type endopeptidase activity"/>
    <property type="evidence" value="ECO:0007669"/>
    <property type="project" value="InterPro"/>
</dbReference>
<keyword evidence="6" id="KW-0812">Transmembrane</keyword>
<dbReference type="EMBL" id="PEYU01000065">
    <property type="protein sequence ID" value="PIS22269.1"/>
    <property type="molecule type" value="Genomic_DNA"/>
</dbReference>
<dbReference type="Gene3D" id="2.10.109.10">
    <property type="entry name" value="Umud Fragment, subunit A"/>
    <property type="match status" value="1"/>
</dbReference>
<gene>
    <name evidence="8" type="primary">lepB</name>
    <name evidence="8" type="ORF">COT50_03025</name>
</gene>
<proteinExistence type="inferred from homology"/>
<evidence type="ECO:0000256" key="1">
    <source>
        <dbReference type="ARBA" id="ARBA00000677"/>
    </source>
</evidence>
<feature type="domain" description="Peptidase S26" evidence="7">
    <location>
        <begin position="33"/>
        <end position="196"/>
    </location>
</feature>
<dbReference type="PANTHER" id="PTHR43390">
    <property type="entry name" value="SIGNAL PEPTIDASE I"/>
    <property type="match status" value="1"/>
</dbReference>
<keyword evidence="6" id="KW-0472">Membrane</keyword>
<dbReference type="SUPFAM" id="SSF51306">
    <property type="entry name" value="LexA/Signal peptidase"/>
    <property type="match status" value="1"/>
</dbReference>
<evidence type="ECO:0000313" key="8">
    <source>
        <dbReference type="EMBL" id="PIS22269.1"/>
    </source>
</evidence>
<comment type="caution">
    <text evidence="8">The sequence shown here is derived from an EMBL/GenBank/DDBJ whole genome shotgun (WGS) entry which is preliminary data.</text>
</comment>
<evidence type="ECO:0000313" key="9">
    <source>
        <dbReference type="Proteomes" id="UP000231252"/>
    </source>
</evidence>
<evidence type="ECO:0000259" key="7">
    <source>
        <dbReference type="Pfam" id="PF10502"/>
    </source>
</evidence>
<organism evidence="8 9">
    <name type="scientific">candidate division WWE3 bacterium CG08_land_8_20_14_0_20_41_10</name>
    <dbReference type="NCBI Taxonomy" id="1975085"/>
    <lineage>
        <taxon>Bacteria</taxon>
        <taxon>Katanobacteria</taxon>
    </lineage>
</organism>
<sequence>MPLFNTSTLSISDSNKVEHKKQSQESGKSFFFEMLETLVSSVIVILVIYSTIAFPELVVGSSMEPSFYTGERILVEKLSKHFSPFKRGDVVVLHPPGNDNIDYVKRIVGVSGDVVKIFDCKVYIKNGEESFLYEENYLKTGACTQGGAKIKDGRSFKMEEGSFLVMGDNREHSMDSRTFGLVQKERIIGRVVFKFWPLGKVGFVNSVDSAK</sequence>
<dbReference type="InterPro" id="IPR000223">
    <property type="entry name" value="Pept_S26A_signal_pept_1"/>
</dbReference>
<dbReference type="InterPro" id="IPR036286">
    <property type="entry name" value="LexA/Signal_pep-like_sf"/>
</dbReference>
<comment type="subcellular location">
    <subcellularLocation>
        <location evidence="6">Membrane</location>
        <topology evidence="6">Single-pass type II membrane protein</topology>
    </subcellularLocation>
</comment>
<reference evidence="9" key="1">
    <citation type="submission" date="2017-09" db="EMBL/GenBank/DDBJ databases">
        <title>Depth-based differentiation of microbial function through sediment-hosted aquifers and enrichment of novel symbionts in the deep terrestrial subsurface.</title>
        <authorList>
            <person name="Probst A.J."/>
            <person name="Ladd B."/>
            <person name="Jarett J.K."/>
            <person name="Geller-Mcgrath D.E."/>
            <person name="Sieber C.M.K."/>
            <person name="Emerson J.B."/>
            <person name="Anantharaman K."/>
            <person name="Thomas B.C."/>
            <person name="Malmstrom R."/>
            <person name="Stieglmeier M."/>
            <person name="Klingl A."/>
            <person name="Woyke T."/>
            <person name="Ryan C.M."/>
            <person name="Banfield J.F."/>
        </authorList>
    </citation>
    <scope>NUCLEOTIDE SEQUENCE [LARGE SCALE GENOMIC DNA]</scope>
</reference>
<name>A0A2H0XDL9_UNCKA</name>
<evidence type="ECO:0000256" key="6">
    <source>
        <dbReference type="RuleBase" id="RU362042"/>
    </source>
</evidence>
<dbReference type="GO" id="GO:0009003">
    <property type="term" value="F:signal peptidase activity"/>
    <property type="evidence" value="ECO:0007669"/>
    <property type="project" value="UniProtKB-EC"/>
</dbReference>
<keyword evidence="4 6" id="KW-0378">Hydrolase</keyword>
<evidence type="ECO:0000256" key="2">
    <source>
        <dbReference type="ARBA" id="ARBA00009370"/>
    </source>
</evidence>
<dbReference type="InterPro" id="IPR019533">
    <property type="entry name" value="Peptidase_S26"/>
</dbReference>
<dbReference type="NCBIfam" id="TIGR02227">
    <property type="entry name" value="sigpep_I_bact"/>
    <property type="match status" value="1"/>
</dbReference>
<accession>A0A2H0XDL9</accession>
<dbReference type="AlphaFoldDB" id="A0A2H0XDL9"/>
<evidence type="ECO:0000256" key="3">
    <source>
        <dbReference type="ARBA" id="ARBA00013208"/>
    </source>
</evidence>
<dbReference type="PRINTS" id="PR00727">
    <property type="entry name" value="LEADERPTASE"/>
</dbReference>
<feature type="transmembrane region" description="Helical" evidence="6">
    <location>
        <begin position="30"/>
        <end position="52"/>
    </location>
</feature>
<feature type="active site" evidence="5">
    <location>
        <position position="62"/>
    </location>
</feature>
<dbReference type="PANTHER" id="PTHR43390:SF1">
    <property type="entry name" value="CHLOROPLAST PROCESSING PEPTIDASE"/>
    <property type="match status" value="1"/>
</dbReference>
<dbReference type="Pfam" id="PF10502">
    <property type="entry name" value="Peptidase_S26"/>
    <property type="match status" value="1"/>
</dbReference>
<feature type="active site" evidence="5">
    <location>
        <position position="105"/>
    </location>
</feature>
<comment type="catalytic activity">
    <reaction evidence="1 6">
        <text>Cleavage of hydrophobic, N-terminal signal or leader sequences from secreted and periplasmic proteins.</text>
        <dbReference type="EC" id="3.4.21.89"/>
    </reaction>
</comment>
<keyword evidence="6" id="KW-0645">Protease</keyword>
<dbReference type="GO" id="GO:0016020">
    <property type="term" value="C:membrane"/>
    <property type="evidence" value="ECO:0007669"/>
    <property type="project" value="UniProtKB-SubCell"/>
</dbReference>
<dbReference type="CDD" id="cd06530">
    <property type="entry name" value="S26_SPase_I"/>
    <property type="match status" value="1"/>
</dbReference>
<dbReference type="Proteomes" id="UP000231252">
    <property type="component" value="Unassembled WGS sequence"/>
</dbReference>
<evidence type="ECO:0000256" key="5">
    <source>
        <dbReference type="PIRSR" id="PIRSR600223-1"/>
    </source>
</evidence>
<comment type="similarity">
    <text evidence="2 6">Belongs to the peptidase S26 family.</text>
</comment>
<dbReference type="EC" id="3.4.21.89" evidence="3 6"/>
<dbReference type="PROSITE" id="PS00761">
    <property type="entry name" value="SPASE_I_3"/>
    <property type="match status" value="1"/>
</dbReference>
<keyword evidence="6" id="KW-1133">Transmembrane helix</keyword>
<evidence type="ECO:0000256" key="4">
    <source>
        <dbReference type="ARBA" id="ARBA00022801"/>
    </source>
</evidence>
<dbReference type="InterPro" id="IPR019758">
    <property type="entry name" value="Pept_S26A_signal_pept_1_CS"/>
</dbReference>
<protein>
    <recommendedName>
        <fullName evidence="3 6">Signal peptidase I</fullName>
        <ecNumber evidence="3 6">3.4.21.89</ecNumber>
    </recommendedName>
</protein>
<dbReference type="GO" id="GO:0006465">
    <property type="term" value="P:signal peptide processing"/>
    <property type="evidence" value="ECO:0007669"/>
    <property type="project" value="InterPro"/>
</dbReference>